<keyword evidence="3" id="KW-1185">Reference proteome</keyword>
<feature type="domain" description="F-box" evidence="1">
    <location>
        <begin position="11"/>
        <end position="59"/>
    </location>
</feature>
<dbReference type="InterPro" id="IPR036047">
    <property type="entry name" value="F-box-like_dom_sf"/>
</dbReference>
<dbReference type="AlphaFoldDB" id="A0A2I0JU35"/>
<proteinExistence type="predicted"/>
<evidence type="ECO:0000259" key="1">
    <source>
        <dbReference type="PROSITE" id="PS50181"/>
    </source>
</evidence>
<dbReference type="Pfam" id="PF23622">
    <property type="entry name" value="LRR_At1g61320_AtMIF1"/>
    <property type="match status" value="1"/>
</dbReference>
<dbReference type="InterPro" id="IPR053772">
    <property type="entry name" value="At1g61320/At1g61330-like"/>
</dbReference>
<name>A0A2I0JU35_PUNGR</name>
<dbReference type="Proteomes" id="UP000233551">
    <property type="component" value="Unassembled WGS sequence"/>
</dbReference>
<dbReference type="InterPro" id="IPR001810">
    <property type="entry name" value="F-box_dom"/>
</dbReference>
<evidence type="ECO:0000313" key="2">
    <source>
        <dbReference type="EMBL" id="PKI59805.1"/>
    </source>
</evidence>
<evidence type="ECO:0000313" key="3">
    <source>
        <dbReference type="Proteomes" id="UP000233551"/>
    </source>
</evidence>
<dbReference type="InterPro" id="IPR055357">
    <property type="entry name" value="LRR_At1g61320_AtMIF1"/>
</dbReference>
<dbReference type="PANTHER" id="PTHR34145">
    <property type="entry name" value="OS02G0105600 PROTEIN"/>
    <property type="match status" value="1"/>
</dbReference>
<comment type="caution">
    <text evidence="2">The sequence shown here is derived from an EMBL/GenBank/DDBJ whole genome shotgun (WGS) entry which is preliminary data.</text>
</comment>
<dbReference type="PROSITE" id="PS50181">
    <property type="entry name" value="FBOX"/>
    <property type="match status" value="1"/>
</dbReference>
<dbReference type="PANTHER" id="PTHR34145:SF28">
    <property type="entry name" value="F-BOX DOMAIN-CONTAINING PROTEIN"/>
    <property type="match status" value="1"/>
</dbReference>
<dbReference type="Pfam" id="PF12937">
    <property type="entry name" value="F-box-like"/>
    <property type="match status" value="1"/>
</dbReference>
<dbReference type="EMBL" id="PGOL01001231">
    <property type="protein sequence ID" value="PKI59805.1"/>
    <property type="molecule type" value="Genomic_DNA"/>
</dbReference>
<organism evidence="2 3">
    <name type="scientific">Punica granatum</name>
    <name type="common">Pomegranate</name>
    <dbReference type="NCBI Taxonomy" id="22663"/>
    <lineage>
        <taxon>Eukaryota</taxon>
        <taxon>Viridiplantae</taxon>
        <taxon>Streptophyta</taxon>
        <taxon>Embryophyta</taxon>
        <taxon>Tracheophyta</taxon>
        <taxon>Spermatophyta</taxon>
        <taxon>Magnoliopsida</taxon>
        <taxon>eudicotyledons</taxon>
        <taxon>Gunneridae</taxon>
        <taxon>Pentapetalae</taxon>
        <taxon>rosids</taxon>
        <taxon>malvids</taxon>
        <taxon>Myrtales</taxon>
        <taxon>Lythraceae</taxon>
        <taxon>Punica</taxon>
    </lineage>
</organism>
<gene>
    <name evidence="2" type="ORF">CRG98_019811</name>
</gene>
<protein>
    <recommendedName>
        <fullName evidence="1">F-box domain-containing protein</fullName>
    </recommendedName>
</protein>
<dbReference type="SUPFAM" id="SSF81383">
    <property type="entry name" value="F-box domain"/>
    <property type="match status" value="1"/>
</dbReference>
<dbReference type="InterPro" id="IPR032675">
    <property type="entry name" value="LRR_dom_sf"/>
</dbReference>
<reference evidence="2 3" key="1">
    <citation type="submission" date="2017-11" db="EMBL/GenBank/DDBJ databases">
        <title>De-novo sequencing of pomegranate (Punica granatum L.) genome.</title>
        <authorList>
            <person name="Akparov Z."/>
            <person name="Amiraslanov A."/>
            <person name="Hajiyeva S."/>
            <person name="Abbasov M."/>
            <person name="Kaur K."/>
            <person name="Hamwieh A."/>
            <person name="Solovyev V."/>
            <person name="Salamov A."/>
            <person name="Braich B."/>
            <person name="Kosarev P."/>
            <person name="Mahmoud A."/>
            <person name="Hajiyev E."/>
            <person name="Babayeva S."/>
            <person name="Izzatullayeva V."/>
            <person name="Mammadov A."/>
            <person name="Mammadov A."/>
            <person name="Sharifova S."/>
            <person name="Ojaghi J."/>
            <person name="Eynullazada K."/>
            <person name="Bayramov B."/>
            <person name="Abdulazimova A."/>
            <person name="Shahmuradov I."/>
        </authorList>
    </citation>
    <scope>NUCLEOTIDE SEQUENCE [LARGE SCALE GENOMIC DNA]</scope>
    <source>
        <strain evidence="3">cv. AG2017</strain>
        <tissue evidence="2">Leaf</tissue>
    </source>
</reference>
<dbReference type="SUPFAM" id="SSF52047">
    <property type="entry name" value="RNI-like"/>
    <property type="match status" value="1"/>
</dbReference>
<dbReference type="Gene3D" id="1.20.1280.50">
    <property type="match status" value="1"/>
</dbReference>
<dbReference type="Gene3D" id="3.80.10.10">
    <property type="entry name" value="Ribonuclease Inhibitor"/>
    <property type="match status" value="1"/>
</dbReference>
<accession>A0A2I0JU35</accession>
<sequence length="416" mass="47132">MDDDDGVEDSGFSSSFLPEPLIHHIFSFLPFREVVKAAAVCKERLERMAEFVDETITRFQQQRLKIDKLKFDFRHCLQDATNDWVRLVNKCIGIALDNNVEEISLVCRYGNLPPHLPISERILSAPSVISLELAGLALAPSSNSTNLQSLRSLTLERISVDDETFKRLMSACHSLEFLFMAQCTGLTKIRVSGLRNIRAVNLAETFYPVEIEAPSLESFHYTFFPLEIESRVFLCITVHISRGLADINLETPELRWFRLCAMSRVLMPLIWTKNPLPCSSKYWKADLLIGSSCLVKPAGWSYDHLRELLVEYCKIFKSLRLDVATLDFSFRLLREEINNKDKWVASLACNPMQLAPAPYYRDASTCRLTDEFTPEIDPSSVNGLLMTPHPTTITVVAGLSGEDFLQVPDNIISCSI</sequence>